<accession>A0A3P9P3H8</accession>
<evidence type="ECO:0000256" key="1">
    <source>
        <dbReference type="ARBA" id="ARBA00004141"/>
    </source>
</evidence>
<evidence type="ECO:0000313" key="7">
    <source>
        <dbReference type="Proteomes" id="UP000242638"/>
    </source>
</evidence>
<reference evidence="6" key="3">
    <citation type="submission" date="2025-09" db="UniProtKB">
        <authorList>
            <consortium name="Ensembl"/>
        </authorList>
    </citation>
    <scope>IDENTIFICATION</scope>
    <source>
        <strain evidence="6">Guanapo</strain>
    </source>
</reference>
<organism evidence="6 7">
    <name type="scientific">Poecilia reticulata</name>
    <name type="common">Guppy</name>
    <name type="synonym">Acanthophacelus reticulatus</name>
    <dbReference type="NCBI Taxonomy" id="8081"/>
    <lineage>
        <taxon>Eukaryota</taxon>
        <taxon>Metazoa</taxon>
        <taxon>Chordata</taxon>
        <taxon>Craniata</taxon>
        <taxon>Vertebrata</taxon>
        <taxon>Euteleostomi</taxon>
        <taxon>Actinopterygii</taxon>
        <taxon>Neopterygii</taxon>
        <taxon>Teleostei</taxon>
        <taxon>Neoteleostei</taxon>
        <taxon>Acanthomorphata</taxon>
        <taxon>Ovalentaria</taxon>
        <taxon>Atherinomorphae</taxon>
        <taxon>Cyprinodontiformes</taxon>
        <taxon>Poeciliidae</taxon>
        <taxon>Poeciliinae</taxon>
        <taxon>Poecilia</taxon>
    </lineage>
</organism>
<dbReference type="AlphaFoldDB" id="A0A3P9P3H8"/>
<keyword evidence="7" id="KW-1185">Reference proteome</keyword>
<dbReference type="Bgee" id="ENSPREG00000011077">
    <property type="expression patterns" value="Expressed in caudal fin and 1 other cell type or tissue"/>
</dbReference>
<evidence type="ECO:0000256" key="5">
    <source>
        <dbReference type="SAM" id="Phobius"/>
    </source>
</evidence>
<dbReference type="Proteomes" id="UP000242638">
    <property type="component" value="Unassembled WGS sequence"/>
</dbReference>
<reference evidence="6" key="2">
    <citation type="submission" date="2025-08" db="UniProtKB">
        <authorList>
            <consortium name="Ensembl"/>
        </authorList>
    </citation>
    <scope>IDENTIFICATION</scope>
    <source>
        <strain evidence="6">Guanapo</strain>
    </source>
</reference>
<keyword evidence="3 5" id="KW-1133">Transmembrane helix</keyword>
<feature type="transmembrane region" description="Helical" evidence="5">
    <location>
        <begin position="12"/>
        <end position="33"/>
    </location>
</feature>
<dbReference type="Ensembl" id="ENSPRET00000016559.1">
    <property type="protein sequence ID" value="ENSPREP00000016381.1"/>
    <property type="gene ID" value="ENSPREG00000011077.1"/>
</dbReference>
<evidence type="ECO:0000313" key="6">
    <source>
        <dbReference type="Ensembl" id="ENSPREP00000016381.1"/>
    </source>
</evidence>
<dbReference type="STRING" id="8081.ENSPREP00000016381"/>
<dbReference type="SUPFAM" id="SSF48652">
    <property type="entry name" value="Tetraspanin"/>
    <property type="match status" value="1"/>
</dbReference>
<dbReference type="InterPro" id="IPR008952">
    <property type="entry name" value="Tetraspanin_EC2_sf"/>
</dbReference>
<dbReference type="Pfam" id="PF00335">
    <property type="entry name" value="Tetraspanin"/>
    <property type="match status" value="1"/>
</dbReference>
<protein>
    <submittedName>
        <fullName evidence="6">Tetraspanin 37</fullName>
    </submittedName>
</protein>
<dbReference type="InterPro" id="IPR018499">
    <property type="entry name" value="Tetraspanin/Peripherin"/>
</dbReference>
<dbReference type="OMA" id="HKQLKCC"/>
<comment type="subcellular location">
    <subcellularLocation>
        <location evidence="1">Membrane</location>
        <topology evidence="1">Multi-pass membrane protein</topology>
    </subcellularLocation>
</comment>
<evidence type="ECO:0000256" key="4">
    <source>
        <dbReference type="ARBA" id="ARBA00023136"/>
    </source>
</evidence>
<reference evidence="7" key="1">
    <citation type="submission" date="2013-11" db="EMBL/GenBank/DDBJ databases">
        <title>The genomic landscape of the Guanapo guppy.</title>
        <authorList>
            <person name="Kuenstner A."/>
            <person name="Dreyer C."/>
        </authorList>
    </citation>
    <scope>NUCLEOTIDE SEQUENCE</scope>
    <source>
        <strain evidence="7">Guanapo</strain>
    </source>
</reference>
<evidence type="ECO:0000256" key="3">
    <source>
        <dbReference type="ARBA" id="ARBA00022989"/>
    </source>
</evidence>
<evidence type="ECO:0000256" key="2">
    <source>
        <dbReference type="ARBA" id="ARBA00022692"/>
    </source>
</evidence>
<dbReference type="GeneTree" id="ENSGT00940000154954"/>
<keyword evidence="2 5" id="KW-0812">Transmembrane</keyword>
<dbReference type="GO" id="GO:0016020">
    <property type="term" value="C:membrane"/>
    <property type="evidence" value="ECO:0007669"/>
    <property type="project" value="UniProtKB-SubCell"/>
</dbReference>
<sequence length="254" mass="28869">INNVFIESRSIMLISMFSVVGMVMAMSGVSLLMKYRHYSLFFSQTYILLPVVFTICSAAFLLFTGFLGTWLSLRDSRCLQGLVRFIPATVGKCMSLDSDTASLNEVFQKYTGSSQDRNSRIVDITQEELHCCGVRNYTDWLDSSWLNKTGGDAVPRSCCNTTFLLCKGSLYQPWQLYHQVDKTASIMQAIKATFSLQNLQPQVQLCLKKANYTYMFRYVYIVGLFCKPLPVARNKHLSLYHNKLCVSINVILNT</sequence>
<feature type="transmembrane region" description="Helical" evidence="5">
    <location>
        <begin position="45"/>
        <end position="71"/>
    </location>
</feature>
<name>A0A3P9P3H8_POERE</name>
<proteinExistence type="predicted"/>
<dbReference type="Gene3D" id="1.10.1450.10">
    <property type="entry name" value="Tetraspanin"/>
    <property type="match status" value="1"/>
</dbReference>
<keyword evidence="4 5" id="KW-0472">Membrane</keyword>